<sequence length="258" mass="29305">MKFGKWLKRQIEQSLLEWRDQFLRYKELKRCVGAIPGGCPPSPLEEAEFVATLDAEIDKINSFFLEQEEEFIIHHRELQEDISRALGRRAAGLVTPGQHKAAVAAIRREIVDFHGVMVLLLNYSSINYIGLAKILKKYDKRSGAVLRPPVLDAVLEQPFFETETVSQLVRECEAMLEAVFPEAPEGQAAARRDREALAVAEQSIFRNTVAALLTMEDVRAWSSTRGRHSLPPLNLPDSDWLRSFQMIPTCKDHRGVRP</sequence>
<dbReference type="PROSITE" id="PS51382">
    <property type="entry name" value="SPX"/>
    <property type="match status" value="1"/>
</dbReference>
<reference evidence="2" key="1">
    <citation type="submission" date="2020-05" db="EMBL/GenBank/DDBJ databases">
        <title>WGS assembly of Panicum virgatum.</title>
        <authorList>
            <person name="Lovell J.T."/>
            <person name="Jenkins J."/>
            <person name="Shu S."/>
            <person name="Juenger T.E."/>
            <person name="Schmutz J."/>
        </authorList>
    </citation>
    <scope>NUCLEOTIDE SEQUENCE</scope>
    <source>
        <strain evidence="2">AP13</strain>
    </source>
</reference>
<dbReference type="Pfam" id="PF03105">
    <property type="entry name" value="SPX"/>
    <property type="match status" value="1"/>
</dbReference>
<dbReference type="Proteomes" id="UP000823388">
    <property type="component" value="Chromosome 5N"/>
</dbReference>
<proteinExistence type="predicted"/>
<comment type="caution">
    <text evidence="2">The sequence shown here is derived from an EMBL/GenBank/DDBJ whole genome shotgun (WGS) entry which is preliminary data.</text>
</comment>
<gene>
    <name evidence="2" type="ORF">PVAP13_5NG248000</name>
</gene>
<dbReference type="EMBL" id="CM029046">
    <property type="protein sequence ID" value="KAG2589227.1"/>
    <property type="molecule type" value="Genomic_DNA"/>
</dbReference>
<evidence type="ECO:0000259" key="1">
    <source>
        <dbReference type="PROSITE" id="PS51382"/>
    </source>
</evidence>
<feature type="domain" description="SPX" evidence="1">
    <location>
        <begin position="1"/>
        <end position="152"/>
    </location>
</feature>
<dbReference type="GO" id="GO:0070417">
    <property type="term" value="P:cellular response to cold"/>
    <property type="evidence" value="ECO:0007669"/>
    <property type="project" value="UniProtKB-ARBA"/>
</dbReference>
<evidence type="ECO:0000313" key="2">
    <source>
        <dbReference type="EMBL" id="KAG2589227.1"/>
    </source>
</evidence>
<keyword evidence="3" id="KW-1185">Reference proteome</keyword>
<dbReference type="InterPro" id="IPR004331">
    <property type="entry name" value="SPX_dom"/>
</dbReference>
<dbReference type="CDD" id="cd14481">
    <property type="entry name" value="SPX_AtSPX1_like"/>
    <property type="match status" value="1"/>
</dbReference>
<organism evidence="2 3">
    <name type="scientific">Panicum virgatum</name>
    <name type="common">Blackwell switchgrass</name>
    <dbReference type="NCBI Taxonomy" id="38727"/>
    <lineage>
        <taxon>Eukaryota</taxon>
        <taxon>Viridiplantae</taxon>
        <taxon>Streptophyta</taxon>
        <taxon>Embryophyta</taxon>
        <taxon>Tracheophyta</taxon>
        <taxon>Spermatophyta</taxon>
        <taxon>Magnoliopsida</taxon>
        <taxon>Liliopsida</taxon>
        <taxon>Poales</taxon>
        <taxon>Poaceae</taxon>
        <taxon>PACMAD clade</taxon>
        <taxon>Panicoideae</taxon>
        <taxon>Panicodae</taxon>
        <taxon>Paniceae</taxon>
        <taxon>Panicinae</taxon>
        <taxon>Panicum</taxon>
        <taxon>Panicum sect. Hiantes</taxon>
    </lineage>
</organism>
<evidence type="ECO:0000313" key="3">
    <source>
        <dbReference type="Proteomes" id="UP000823388"/>
    </source>
</evidence>
<dbReference type="InterPro" id="IPR031142">
    <property type="entry name" value="SPX_prot"/>
</dbReference>
<dbReference type="AlphaFoldDB" id="A0A8T0RT89"/>
<accession>A0A8T0RT89</accession>
<dbReference type="PANTHER" id="PTHR45978:SF4">
    <property type="entry name" value="SPX DOMAIN-CONTAINING PROTEIN 6"/>
    <property type="match status" value="1"/>
</dbReference>
<dbReference type="PANTHER" id="PTHR45978">
    <property type="entry name" value="SPX DOMAIN-CONTAINING PROTEIN 3"/>
    <property type="match status" value="1"/>
</dbReference>
<name>A0A8T0RT89_PANVG</name>
<protein>
    <recommendedName>
        <fullName evidence="1">SPX domain-containing protein</fullName>
    </recommendedName>
</protein>
<dbReference type="GO" id="GO:0016036">
    <property type="term" value="P:cellular response to phosphate starvation"/>
    <property type="evidence" value="ECO:0007669"/>
    <property type="project" value="InterPro"/>
</dbReference>